<keyword evidence="1" id="KW-0472">Membrane</keyword>
<evidence type="ECO:0000313" key="3">
    <source>
        <dbReference type="Proteomes" id="UP000575898"/>
    </source>
</evidence>
<protein>
    <recommendedName>
        <fullName evidence="4">DUF2809 domain-containing protein</fullName>
    </recommendedName>
</protein>
<keyword evidence="1" id="KW-1133">Transmembrane helix</keyword>
<sequence length="146" mass="15524">MPISGRAIYLLLALLVFLIEFAIAKGWIGGMFIRGSVGDILVIILIHCVFRGISQVSVSGAAITACALGFLVEGLQAIHLAELLGWPKGSVAYIVLGNTFSISDLAMYVIGAILAYTLDQTLLQKWLNPAQPSPISSSSTAQEHKP</sequence>
<dbReference type="Proteomes" id="UP000575898">
    <property type="component" value="Unassembled WGS sequence"/>
</dbReference>
<dbReference type="Pfam" id="PF10990">
    <property type="entry name" value="DUF2809"/>
    <property type="match status" value="1"/>
</dbReference>
<evidence type="ECO:0000313" key="2">
    <source>
        <dbReference type="EMBL" id="MBB5018562.1"/>
    </source>
</evidence>
<name>A0A840MP90_9PROT</name>
<dbReference type="RefSeq" id="WP_184038018.1">
    <property type="nucleotide sequence ID" value="NZ_JACHHY010000009.1"/>
</dbReference>
<feature type="transmembrane region" description="Helical" evidence="1">
    <location>
        <begin position="32"/>
        <end position="50"/>
    </location>
</feature>
<reference evidence="2 3" key="1">
    <citation type="submission" date="2020-08" db="EMBL/GenBank/DDBJ databases">
        <title>Genomic Encyclopedia of Type Strains, Phase IV (KMG-IV): sequencing the most valuable type-strain genomes for metagenomic binning, comparative biology and taxonomic classification.</title>
        <authorList>
            <person name="Goeker M."/>
        </authorList>
    </citation>
    <scope>NUCLEOTIDE SEQUENCE [LARGE SCALE GENOMIC DNA]</scope>
    <source>
        <strain evidence="2 3">DSM 27165</strain>
    </source>
</reference>
<proteinExistence type="predicted"/>
<gene>
    <name evidence="2" type="ORF">HNQ59_001851</name>
</gene>
<accession>A0A840MP90</accession>
<comment type="caution">
    <text evidence="2">The sequence shown here is derived from an EMBL/GenBank/DDBJ whole genome shotgun (WGS) entry which is preliminary data.</text>
</comment>
<dbReference type="InterPro" id="IPR021257">
    <property type="entry name" value="DUF2809"/>
</dbReference>
<evidence type="ECO:0008006" key="4">
    <source>
        <dbReference type="Google" id="ProtNLM"/>
    </source>
</evidence>
<organism evidence="2 3">
    <name type="scientific">Chitinivorax tropicus</name>
    <dbReference type="NCBI Taxonomy" id="714531"/>
    <lineage>
        <taxon>Bacteria</taxon>
        <taxon>Pseudomonadati</taxon>
        <taxon>Pseudomonadota</taxon>
        <taxon>Betaproteobacteria</taxon>
        <taxon>Chitinivorax</taxon>
    </lineage>
</organism>
<feature type="transmembrane region" description="Helical" evidence="1">
    <location>
        <begin position="62"/>
        <end position="81"/>
    </location>
</feature>
<evidence type="ECO:0000256" key="1">
    <source>
        <dbReference type="SAM" id="Phobius"/>
    </source>
</evidence>
<dbReference type="EMBL" id="JACHHY010000009">
    <property type="protein sequence ID" value="MBB5018562.1"/>
    <property type="molecule type" value="Genomic_DNA"/>
</dbReference>
<keyword evidence="3" id="KW-1185">Reference proteome</keyword>
<feature type="transmembrane region" description="Helical" evidence="1">
    <location>
        <begin position="93"/>
        <end position="118"/>
    </location>
</feature>
<dbReference type="AlphaFoldDB" id="A0A840MP90"/>
<keyword evidence="1" id="KW-0812">Transmembrane</keyword>